<accession>A0A6A5VAS7</accession>
<dbReference type="InterPro" id="IPR048047">
    <property type="entry name" value="RSC1/2_bromodom"/>
</dbReference>
<feature type="region of interest" description="Disordered" evidence="9">
    <location>
        <begin position="152"/>
        <end position="241"/>
    </location>
</feature>
<dbReference type="GO" id="GO:0006368">
    <property type="term" value="P:transcription elongation by RNA polymerase II"/>
    <property type="evidence" value="ECO:0007669"/>
    <property type="project" value="TreeGrafter"/>
</dbReference>
<dbReference type="SMART" id="SM00439">
    <property type="entry name" value="BAH"/>
    <property type="match status" value="1"/>
</dbReference>
<protein>
    <submittedName>
        <fullName evidence="12">Bromodomain-containing protein</fullName>
    </submittedName>
</protein>
<feature type="domain" description="Bromo" evidence="10">
    <location>
        <begin position="49"/>
        <end position="119"/>
    </location>
</feature>
<dbReference type="InterPro" id="IPR037382">
    <property type="entry name" value="Rsc/polybromo"/>
</dbReference>
<dbReference type="GO" id="GO:0006338">
    <property type="term" value="P:chromatin remodeling"/>
    <property type="evidence" value="ECO:0007669"/>
    <property type="project" value="InterPro"/>
</dbReference>
<feature type="compositionally biased region" description="Basic and acidic residues" evidence="9">
    <location>
        <begin position="210"/>
        <end position="227"/>
    </location>
</feature>
<dbReference type="InterPro" id="IPR001025">
    <property type="entry name" value="BAH_dom"/>
</dbReference>
<feature type="compositionally biased region" description="Basic and acidic residues" evidence="9">
    <location>
        <begin position="779"/>
        <end position="795"/>
    </location>
</feature>
<dbReference type="GO" id="GO:0003682">
    <property type="term" value="F:chromatin binding"/>
    <property type="evidence" value="ECO:0007669"/>
    <property type="project" value="InterPro"/>
</dbReference>
<dbReference type="InterPro" id="IPR036427">
    <property type="entry name" value="Bromodomain-like_sf"/>
</dbReference>
<feature type="compositionally biased region" description="Low complexity" evidence="9">
    <location>
        <begin position="658"/>
        <end position="667"/>
    </location>
</feature>
<evidence type="ECO:0000256" key="4">
    <source>
        <dbReference type="ARBA" id="ARBA00023015"/>
    </source>
</evidence>
<evidence type="ECO:0000256" key="8">
    <source>
        <dbReference type="PROSITE-ProRule" id="PRU00035"/>
    </source>
</evidence>
<dbReference type="PANTHER" id="PTHR16062">
    <property type="entry name" value="SWI/SNF-RELATED"/>
    <property type="match status" value="1"/>
</dbReference>
<dbReference type="InterPro" id="IPR043151">
    <property type="entry name" value="BAH_sf"/>
</dbReference>
<evidence type="ECO:0000256" key="1">
    <source>
        <dbReference type="ARBA" id="ARBA00004123"/>
    </source>
</evidence>
<dbReference type="PROSITE" id="PS50014">
    <property type="entry name" value="BROMODOMAIN_2"/>
    <property type="match status" value="2"/>
</dbReference>
<keyword evidence="3" id="KW-0156">Chromatin regulator</keyword>
<dbReference type="InterPro" id="IPR018359">
    <property type="entry name" value="Bromodomain_CS"/>
</dbReference>
<dbReference type="FunFam" id="1.20.920.10:FF:000048">
    <property type="entry name" value="RSC complex subunit (RSC1), putative"/>
    <property type="match status" value="1"/>
</dbReference>
<keyword evidence="5 8" id="KW-0103">Bromodomain</keyword>
<reference evidence="12" key="1">
    <citation type="journal article" date="2020" name="Stud. Mycol.">
        <title>101 Dothideomycetes genomes: a test case for predicting lifestyles and emergence of pathogens.</title>
        <authorList>
            <person name="Haridas S."/>
            <person name="Albert R."/>
            <person name="Binder M."/>
            <person name="Bloem J."/>
            <person name="Labutti K."/>
            <person name="Salamov A."/>
            <person name="Andreopoulos B."/>
            <person name="Baker S."/>
            <person name="Barry K."/>
            <person name="Bills G."/>
            <person name="Bluhm B."/>
            <person name="Cannon C."/>
            <person name="Castanera R."/>
            <person name="Culley D."/>
            <person name="Daum C."/>
            <person name="Ezra D."/>
            <person name="Gonzalez J."/>
            <person name="Henrissat B."/>
            <person name="Kuo A."/>
            <person name="Liang C."/>
            <person name="Lipzen A."/>
            <person name="Lutzoni F."/>
            <person name="Magnuson J."/>
            <person name="Mondo S."/>
            <person name="Nolan M."/>
            <person name="Ohm R."/>
            <person name="Pangilinan J."/>
            <person name="Park H.-J."/>
            <person name="Ramirez L."/>
            <person name="Alfaro M."/>
            <person name="Sun H."/>
            <person name="Tritt A."/>
            <person name="Yoshinaga Y."/>
            <person name="Zwiers L.-H."/>
            <person name="Turgeon B."/>
            <person name="Goodwin S."/>
            <person name="Spatafora J."/>
            <person name="Crous P."/>
            <person name="Grigoriev I."/>
        </authorList>
    </citation>
    <scope>NUCLEOTIDE SEQUENCE</scope>
    <source>
        <strain evidence="12">CBS 107.79</strain>
    </source>
</reference>
<dbReference type="PRINTS" id="PR00503">
    <property type="entry name" value="BROMODOMAIN"/>
</dbReference>
<evidence type="ECO:0000256" key="6">
    <source>
        <dbReference type="ARBA" id="ARBA00023163"/>
    </source>
</evidence>
<dbReference type="Pfam" id="PF00439">
    <property type="entry name" value="Bromodomain"/>
    <property type="match status" value="2"/>
</dbReference>
<dbReference type="PROSITE" id="PS51038">
    <property type="entry name" value="BAH"/>
    <property type="match status" value="1"/>
</dbReference>
<dbReference type="GO" id="GO:0016586">
    <property type="term" value="C:RSC-type complex"/>
    <property type="evidence" value="ECO:0007669"/>
    <property type="project" value="InterPro"/>
</dbReference>
<dbReference type="OrthoDB" id="1742084at2759"/>
<dbReference type="Gene3D" id="2.30.30.490">
    <property type="match status" value="1"/>
</dbReference>
<evidence type="ECO:0000313" key="12">
    <source>
        <dbReference type="EMBL" id="KAF1970387.1"/>
    </source>
</evidence>
<feature type="compositionally biased region" description="Pro residues" evidence="9">
    <location>
        <begin position="567"/>
        <end position="590"/>
    </location>
</feature>
<evidence type="ECO:0000256" key="3">
    <source>
        <dbReference type="ARBA" id="ARBA00022853"/>
    </source>
</evidence>
<feature type="compositionally biased region" description="Acidic residues" evidence="9">
    <location>
        <begin position="162"/>
        <end position="193"/>
    </location>
</feature>
<feature type="compositionally biased region" description="Pro residues" evidence="9">
    <location>
        <begin position="611"/>
        <end position="621"/>
    </location>
</feature>
<name>A0A6A5VAS7_9PLEO</name>
<dbReference type="Proteomes" id="UP000800036">
    <property type="component" value="Unassembled WGS sequence"/>
</dbReference>
<feature type="domain" description="BAH" evidence="11">
    <location>
        <begin position="372"/>
        <end position="491"/>
    </location>
</feature>
<evidence type="ECO:0000313" key="13">
    <source>
        <dbReference type="Proteomes" id="UP000800036"/>
    </source>
</evidence>
<feature type="domain" description="Bromo" evidence="10">
    <location>
        <begin position="259"/>
        <end position="329"/>
    </location>
</feature>
<proteinExistence type="predicted"/>
<evidence type="ECO:0000256" key="2">
    <source>
        <dbReference type="ARBA" id="ARBA00022737"/>
    </source>
</evidence>
<gene>
    <name evidence="12" type="ORF">BU23DRAFT_591112</name>
</gene>
<dbReference type="AlphaFoldDB" id="A0A6A5VAS7"/>
<keyword evidence="4" id="KW-0805">Transcription regulation</keyword>
<evidence type="ECO:0000256" key="7">
    <source>
        <dbReference type="ARBA" id="ARBA00023242"/>
    </source>
</evidence>
<keyword evidence="6" id="KW-0804">Transcription</keyword>
<organism evidence="12 13">
    <name type="scientific">Bimuria novae-zelandiae CBS 107.79</name>
    <dbReference type="NCBI Taxonomy" id="1447943"/>
    <lineage>
        <taxon>Eukaryota</taxon>
        <taxon>Fungi</taxon>
        <taxon>Dikarya</taxon>
        <taxon>Ascomycota</taxon>
        <taxon>Pezizomycotina</taxon>
        <taxon>Dothideomycetes</taxon>
        <taxon>Pleosporomycetidae</taxon>
        <taxon>Pleosporales</taxon>
        <taxon>Massarineae</taxon>
        <taxon>Didymosphaeriaceae</taxon>
        <taxon>Bimuria</taxon>
    </lineage>
</organism>
<dbReference type="EMBL" id="ML976701">
    <property type="protein sequence ID" value="KAF1970387.1"/>
    <property type="molecule type" value="Genomic_DNA"/>
</dbReference>
<sequence length="887" mass="100485">MASGRAESDTPMPTTETAPDGATSTVTDEEWKAITDVLTNIYAYRTEDGTYDPTKLFQRKVSKRAVPDYYEIIKEPMALSEIKKKVAQHEYKSFPEFVRDFALIPHNAQVYNRQDSQAYVDALEVKKALEQELKKLVDAKVIAEDVSKLPYLGEIPEQDPLLPEEEDEEEEEDDEEDLDEELEEVDVDDDDDDDGKRRKRRGARSTAAIAKRESGRARDDVKDDPESRKKRGRPPRVDTPMEARIKAIMKAIRKPRNSQNKLMVSAFERVPDKAAMPEYHAEIKSPMAMDVLKRKLKRKKYQSVDHFMQDVELMFENAKQYNEEDSQIYKDALHLQKESRRVAEQEKAKDDSEFVMEEGRIPMPNGILHNGELWKVGDWVHIQNANDLTKPIVAQIYRTWQDADGGKWVNACWYYRPEQTVHRFDRHFLENEVVKTGQYRDHPIDEVVDRCFVMFVTRYNKGRPRDFPADKEIYVCEARYNEENHKLNKIKTWASCLPDEVRDKDYVMDLFDAPRKLKKVPSPIAYLLKDEQKETDDLPKPEWGAENAPPKIGAVHRRPRDPKDSPPPEPTPTPPPQPPPAPVMPTPSMPTPQLNGYADARQHYPLAAAPSPSPMPAPTPQPSHAAVAYNAALPTYHAHSQSPAPFSHQPIPQPTSYQPITPSLPLSTPQPPVAVPQYATPRPAPSYQPPMIQQPPSGYRAPQPVEVYVLPDHANASIPADVREQFQQDEQGRVLFFTAPPVNNPGFLKEDGQALGHSARYLATKAKRDAQRAAKRKADKAGAAEREEAAKKARMEAEEKLKEDVAALRVKALHALEDQLAFGAKTGLQAIAGDKNAGVLAKSLDRLVEVQADAVSKRLEREAKLKQQKMRAQIPVTGMTVRLEEKI</sequence>
<evidence type="ECO:0000259" key="11">
    <source>
        <dbReference type="PROSITE" id="PS51038"/>
    </source>
</evidence>
<dbReference type="PROSITE" id="PS00633">
    <property type="entry name" value="BROMODOMAIN_1"/>
    <property type="match status" value="1"/>
</dbReference>
<dbReference type="Pfam" id="PF01426">
    <property type="entry name" value="BAH"/>
    <property type="match status" value="1"/>
</dbReference>
<dbReference type="FunFam" id="2.30.30.490:FF:000015">
    <property type="entry name" value="Chromatin structure-remodeling complex subunit RSC1"/>
    <property type="match status" value="1"/>
</dbReference>
<dbReference type="Gene3D" id="1.20.920.10">
    <property type="entry name" value="Bromodomain-like"/>
    <property type="match status" value="2"/>
</dbReference>
<evidence type="ECO:0000256" key="9">
    <source>
        <dbReference type="SAM" id="MobiDB-lite"/>
    </source>
</evidence>
<feature type="region of interest" description="Disordered" evidence="9">
    <location>
        <begin position="766"/>
        <end position="795"/>
    </location>
</feature>
<dbReference type="PANTHER" id="PTHR16062:SF21">
    <property type="entry name" value="CHROMATIN STRUCTURE-REMODELING COMPLEX SUBUNIT RSC1-RELATED"/>
    <property type="match status" value="1"/>
</dbReference>
<comment type="subcellular location">
    <subcellularLocation>
        <location evidence="1">Nucleus</location>
    </subcellularLocation>
</comment>
<feature type="region of interest" description="Disordered" evidence="9">
    <location>
        <begin position="1"/>
        <end position="27"/>
    </location>
</feature>
<dbReference type="SMART" id="SM00297">
    <property type="entry name" value="BROMO"/>
    <property type="match status" value="2"/>
</dbReference>
<feature type="compositionally biased region" description="Polar residues" evidence="9">
    <location>
        <begin position="11"/>
        <end position="26"/>
    </location>
</feature>
<keyword evidence="2" id="KW-0677">Repeat</keyword>
<evidence type="ECO:0000259" key="10">
    <source>
        <dbReference type="PROSITE" id="PS50014"/>
    </source>
</evidence>
<dbReference type="SUPFAM" id="SSF47370">
    <property type="entry name" value="Bromodomain"/>
    <property type="match status" value="2"/>
</dbReference>
<feature type="region of interest" description="Disordered" evidence="9">
    <location>
        <begin position="532"/>
        <end position="702"/>
    </location>
</feature>
<keyword evidence="13" id="KW-1185">Reference proteome</keyword>
<dbReference type="CDD" id="cd04717">
    <property type="entry name" value="BAH_polybromo"/>
    <property type="match status" value="1"/>
</dbReference>
<keyword evidence="7" id="KW-0539">Nucleus</keyword>
<dbReference type="CDD" id="cd04369">
    <property type="entry name" value="Bromodomain"/>
    <property type="match status" value="1"/>
</dbReference>
<evidence type="ECO:0000256" key="5">
    <source>
        <dbReference type="ARBA" id="ARBA00023117"/>
    </source>
</evidence>
<dbReference type="CDD" id="cd05522">
    <property type="entry name" value="Bromo_Rsc1_2_II"/>
    <property type="match status" value="1"/>
</dbReference>
<dbReference type="InterPro" id="IPR001487">
    <property type="entry name" value="Bromodomain"/>
</dbReference>